<dbReference type="PANTHER" id="PTHR31972:SF48">
    <property type="entry name" value="OS04G0407500 PROTEIN"/>
    <property type="match status" value="1"/>
</dbReference>
<dbReference type="Pfam" id="PF05910">
    <property type="entry name" value="DUF868"/>
    <property type="match status" value="1"/>
</dbReference>
<dbReference type="PANTHER" id="PTHR31972">
    <property type="entry name" value="EXPRESSED PROTEIN"/>
    <property type="match status" value="1"/>
</dbReference>
<reference evidence="1" key="1">
    <citation type="journal article" date="2023" name="Nat. Commun.">
        <title>Diploid and tetraploid genomes of Acorus and the evolution of monocots.</title>
        <authorList>
            <person name="Ma L."/>
            <person name="Liu K.W."/>
            <person name="Li Z."/>
            <person name="Hsiao Y.Y."/>
            <person name="Qi Y."/>
            <person name="Fu T."/>
            <person name="Tang G.D."/>
            <person name="Zhang D."/>
            <person name="Sun W.H."/>
            <person name="Liu D.K."/>
            <person name="Li Y."/>
            <person name="Chen G.Z."/>
            <person name="Liu X.D."/>
            <person name="Liao X.Y."/>
            <person name="Jiang Y.T."/>
            <person name="Yu X."/>
            <person name="Hao Y."/>
            <person name="Huang J."/>
            <person name="Zhao X.W."/>
            <person name="Ke S."/>
            <person name="Chen Y.Y."/>
            <person name="Wu W.L."/>
            <person name="Hsu J.L."/>
            <person name="Lin Y.F."/>
            <person name="Huang M.D."/>
            <person name="Li C.Y."/>
            <person name="Huang L."/>
            <person name="Wang Z.W."/>
            <person name="Zhao X."/>
            <person name="Zhong W.Y."/>
            <person name="Peng D.H."/>
            <person name="Ahmad S."/>
            <person name="Lan S."/>
            <person name="Zhang J.S."/>
            <person name="Tsai W.C."/>
            <person name="Van de Peer Y."/>
            <person name="Liu Z.J."/>
        </authorList>
    </citation>
    <scope>NUCLEOTIDE SEQUENCE</scope>
    <source>
        <strain evidence="1">CP</strain>
    </source>
</reference>
<dbReference type="InterPro" id="IPR008586">
    <property type="entry name" value="DUF868_pln"/>
</dbReference>
<comment type="caution">
    <text evidence="1">The sequence shown here is derived from an EMBL/GenBank/DDBJ whole genome shotgun (WGS) entry which is preliminary data.</text>
</comment>
<dbReference type="EMBL" id="JAUJYO010000013">
    <property type="protein sequence ID" value="KAK1299990.1"/>
    <property type="molecule type" value="Genomic_DNA"/>
</dbReference>
<gene>
    <name evidence="1" type="ORF">QJS10_CPB13g00787</name>
</gene>
<name>A0AAV9DG13_ACOCL</name>
<proteinExistence type="predicted"/>
<evidence type="ECO:0008006" key="3">
    <source>
        <dbReference type="Google" id="ProtNLM"/>
    </source>
</evidence>
<evidence type="ECO:0000313" key="2">
    <source>
        <dbReference type="Proteomes" id="UP001180020"/>
    </source>
</evidence>
<organism evidence="1 2">
    <name type="scientific">Acorus calamus</name>
    <name type="common">Sweet flag</name>
    <dbReference type="NCBI Taxonomy" id="4465"/>
    <lineage>
        <taxon>Eukaryota</taxon>
        <taxon>Viridiplantae</taxon>
        <taxon>Streptophyta</taxon>
        <taxon>Embryophyta</taxon>
        <taxon>Tracheophyta</taxon>
        <taxon>Spermatophyta</taxon>
        <taxon>Magnoliopsida</taxon>
        <taxon>Liliopsida</taxon>
        <taxon>Acoraceae</taxon>
        <taxon>Acorus</taxon>
    </lineage>
</organism>
<evidence type="ECO:0000313" key="1">
    <source>
        <dbReference type="EMBL" id="KAK1299990.1"/>
    </source>
</evidence>
<dbReference type="Proteomes" id="UP001180020">
    <property type="component" value="Unassembled WGS sequence"/>
</dbReference>
<keyword evidence="2" id="KW-1185">Reference proteome</keyword>
<protein>
    <recommendedName>
        <fullName evidence="3">DUF868 domain-containing protein</fullName>
    </recommendedName>
</protein>
<accession>A0AAV9DG13</accession>
<reference evidence="1" key="2">
    <citation type="submission" date="2023-06" db="EMBL/GenBank/DDBJ databases">
        <authorList>
            <person name="Ma L."/>
            <person name="Liu K.-W."/>
            <person name="Li Z."/>
            <person name="Hsiao Y.-Y."/>
            <person name="Qi Y."/>
            <person name="Fu T."/>
            <person name="Tang G."/>
            <person name="Zhang D."/>
            <person name="Sun W.-H."/>
            <person name="Liu D.-K."/>
            <person name="Li Y."/>
            <person name="Chen G.-Z."/>
            <person name="Liu X.-D."/>
            <person name="Liao X.-Y."/>
            <person name="Jiang Y.-T."/>
            <person name="Yu X."/>
            <person name="Hao Y."/>
            <person name="Huang J."/>
            <person name="Zhao X.-W."/>
            <person name="Ke S."/>
            <person name="Chen Y.-Y."/>
            <person name="Wu W.-L."/>
            <person name="Hsu J.-L."/>
            <person name="Lin Y.-F."/>
            <person name="Huang M.-D."/>
            <person name="Li C.-Y."/>
            <person name="Huang L."/>
            <person name="Wang Z.-W."/>
            <person name="Zhao X."/>
            <person name="Zhong W.-Y."/>
            <person name="Peng D.-H."/>
            <person name="Ahmad S."/>
            <person name="Lan S."/>
            <person name="Zhang J.-S."/>
            <person name="Tsai W.-C."/>
            <person name="Van De Peer Y."/>
            <person name="Liu Z.-J."/>
        </authorList>
    </citation>
    <scope>NUCLEOTIDE SEQUENCE</scope>
    <source>
        <strain evidence="1">CP</strain>
        <tissue evidence="1">Leaves</tissue>
    </source>
</reference>
<dbReference type="AlphaFoldDB" id="A0AAV9DG13"/>
<sequence length="300" mass="33201">MRDLVSCFGEHAVKVSDSYCSGSSSSPSPSSHPPRSSVLSAVASLYSVKLSSHKCLIINLTWSKNPATGPSFSISVSDAAAAAAAAGVASPIRKKRGSRSFDVGASRIDAAWDLSSAKYGPGPEPISDYHVAVVVDGKEYGLLLGDLYKDPPPKRLPCAESAMVARRERVVGLSNYSTKARFCDLGLDHEITIRCREQELSMFVDRKRAVHVENLQWNFRGCQTLFVEGLPVDVMWDVHDWYFNASSEGRAVVLFRRRSELKSRLWMEEKVLEEEGVVVEETEWVKNRFSLLIHACKSFP</sequence>